<reference evidence="1 2" key="1">
    <citation type="journal article" date="2018" name="Nat. Biotechnol.">
        <title>A standardized bacterial taxonomy based on genome phylogeny substantially revises the tree of life.</title>
        <authorList>
            <person name="Parks D.H."/>
            <person name="Chuvochina M."/>
            <person name="Waite D.W."/>
            <person name="Rinke C."/>
            <person name="Skarshewski A."/>
            <person name="Chaumeil P.A."/>
            <person name="Hugenholtz P."/>
        </authorList>
    </citation>
    <scope>NUCLEOTIDE SEQUENCE [LARGE SCALE GENOMIC DNA]</scope>
    <source>
        <strain evidence="1">UBA9380</strain>
    </source>
</reference>
<organism evidence="1 2">
    <name type="scientific">Marinobacter adhaerens</name>
    <dbReference type="NCBI Taxonomy" id="1033846"/>
    <lineage>
        <taxon>Bacteria</taxon>
        <taxon>Pseudomonadati</taxon>
        <taxon>Pseudomonadota</taxon>
        <taxon>Gammaproteobacteria</taxon>
        <taxon>Pseudomonadales</taxon>
        <taxon>Marinobacteraceae</taxon>
        <taxon>Marinobacter</taxon>
    </lineage>
</organism>
<dbReference type="Proteomes" id="UP000263489">
    <property type="component" value="Unassembled WGS sequence"/>
</dbReference>
<name>A0A352IQU3_9GAMM</name>
<comment type="caution">
    <text evidence="1">The sequence shown here is derived from an EMBL/GenBank/DDBJ whole genome shotgun (WGS) entry which is preliminary data.</text>
</comment>
<sequence>MDFQVPNTLAEQIANYLAERIMTGQIRPGERIQEATLA</sequence>
<accession>A0A352IQU3</accession>
<dbReference type="InterPro" id="IPR036388">
    <property type="entry name" value="WH-like_DNA-bd_sf"/>
</dbReference>
<dbReference type="AlphaFoldDB" id="A0A352IQU3"/>
<dbReference type="EMBL" id="DNNA01000092">
    <property type="protein sequence ID" value="HBC33826.1"/>
    <property type="molecule type" value="Genomic_DNA"/>
</dbReference>
<dbReference type="InterPro" id="IPR036390">
    <property type="entry name" value="WH_DNA-bd_sf"/>
</dbReference>
<gene>
    <name evidence="1" type="ORF">DC045_05765</name>
</gene>
<dbReference type="Gene3D" id="1.10.10.10">
    <property type="entry name" value="Winged helix-like DNA-binding domain superfamily/Winged helix DNA-binding domain"/>
    <property type="match status" value="1"/>
</dbReference>
<feature type="non-terminal residue" evidence="1">
    <location>
        <position position="38"/>
    </location>
</feature>
<proteinExistence type="predicted"/>
<protein>
    <submittedName>
        <fullName evidence="1">GntR family transcriptional regulator</fullName>
    </submittedName>
</protein>
<evidence type="ECO:0000313" key="2">
    <source>
        <dbReference type="Proteomes" id="UP000263489"/>
    </source>
</evidence>
<dbReference type="SUPFAM" id="SSF46785">
    <property type="entry name" value="Winged helix' DNA-binding domain"/>
    <property type="match status" value="1"/>
</dbReference>
<evidence type="ECO:0000313" key="1">
    <source>
        <dbReference type="EMBL" id="HBC33826.1"/>
    </source>
</evidence>